<keyword evidence="4" id="KW-0479">Metal-binding</keyword>
<dbReference type="SMART" id="SM00864">
    <property type="entry name" value="Tubulin"/>
    <property type="match status" value="1"/>
</dbReference>
<evidence type="ECO:0000256" key="1">
    <source>
        <dbReference type="ARBA" id="ARBA00009636"/>
    </source>
</evidence>
<keyword evidence="6 7" id="KW-0342">GTP-binding</keyword>
<comment type="subunit">
    <text evidence="7">Dimer of alpha and beta chains. A typical microtubule is a hollow water-filled tube with an outer diameter of 25 nm and an inner diameter of 15 nM. Alpha-beta heterodimers associate head-to-tail to form protofilaments running lengthwise along the microtubule wall with the beta-tubulin subunit facing the microtubule plus end conferring a structural polarity. Microtubules usually have 13 protofilaments but different protofilament numbers can be found in some organisms and specialized cells.</text>
</comment>
<evidence type="ECO:0000259" key="10">
    <source>
        <dbReference type="SMART" id="SM00865"/>
    </source>
</evidence>
<dbReference type="Gene3D" id="3.30.1330.20">
    <property type="entry name" value="Tubulin/FtsZ, C-terminal domain"/>
    <property type="match status" value="1"/>
</dbReference>
<dbReference type="InterPro" id="IPR003008">
    <property type="entry name" value="Tubulin_FtsZ_GTPase"/>
</dbReference>
<gene>
    <name evidence="11" type="primary">Contig12522.g13362</name>
    <name evidence="11" type="ORF">STYLEM_2043</name>
</gene>
<dbReference type="CDD" id="cd02187">
    <property type="entry name" value="beta_tubulin"/>
    <property type="match status" value="1"/>
</dbReference>
<dbReference type="GO" id="GO:0005874">
    <property type="term" value="C:microtubule"/>
    <property type="evidence" value="ECO:0007669"/>
    <property type="project" value="UniProtKB-KW"/>
</dbReference>
<evidence type="ECO:0000256" key="8">
    <source>
        <dbReference type="SAM" id="MobiDB-lite"/>
    </source>
</evidence>
<feature type="compositionally biased region" description="Polar residues" evidence="8">
    <location>
        <begin position="469"/>
        <end position="484"/>
    </location>
</feature>
<dbReference type="GO" id="GO:0005525">
    <property type="term" value="F:GTP binding"/>
    <property type="evidence" value="ECO:0007669"/>
    <property type="project" value="UniProtKB-UniRule"/>
</dbReference>
<dbReference type="Pfam" id="PF00091">
    <property type="entry name" value="Tubulin"/>
    <property type="match status" value="1"/>
</dbReference>
<name>A0A077ZU21_STYLE</name>
<dbReference type="InterPro" id="IPR037103">
    <property type="entry name" value="Tubulin/FtsZ-like_C"/>
</dbReference>
<feature type="domain" description="Tubulin/FtsZ 2-layer sandwich" evidence="10">
    <location>
        <begin position="264"/>
        <end position="403"/>
    </location>
</feature>
<accession>A0A077ZU21</accession>
<dbReference type="InterPro" id="IPR017975">
    <property type="entry name" value="Tubulin_CS"/>
</dbReference>
<dbReference type="Gene3D" id="1.10.287.600">
    <property type="entry name" value="Helix hairpin bin"/>
    <property type="match status" value="1"/>
</dbReference>
<dbReference type="InterPro" id="IPR008280">
    <property type="entry name" value="Tub_FtsZ_C"/>
</dbReference>
<evidence type="ECO:0000256" key="3">
    <source>
        <dbReference type="ARBA" id="ARBA00022701"/>
    </source>
</evidence>
<dbReference type="InParanoid" id="A0A077ZU21"/>
<organism evidence="11 12">
    <name type="scientific">Stylonychia lemnae</name>
    <name type="common">Ciliate</name>
    <dbReference type="NCBI Taxonomy" id="5949"/>
    <lineage>
        <taxon>Eukaryota</taxon>
        <taxon>Sar</taxon>
        <taxon>Alveolata</taxon>
        <taxon>Ciliophora</taxon>
        <taxon>Intramacronucleata</taxon>
        <taxon>Spirotrichea</taxon>
        <taxon>Stichotrichia</taxon>
        <taxon>Sporadotrichida</taxon>
        <taxon>Oxytrichidae</taxon>
        <taxon>Stylonychinae</taxon>
        <taxon>Stylonychia</taxon>
    </lineage>
</organism>
<dbReference type="InterPro" id="IPR036525">
    <property type="entry name" value="Tubulin/FtsZ_GTPase_sf"/>
</dbReference>
<dbReference type="GO" id="GO:0005200">
    <property type="term" value="F:structural constituent of cytoskeleton"/>
    <property type="evidence" value="ECO:0007669"/>
    <property type="project" value="InterPro"/>
</dbReference>
<feature type="region of interest" description="Disordered" evidence="8">
    <location>
        <begin position="448"/>
        <end position="501"/>
    </location>
</feature>
<evidence type="ECO:0000313" key="12">
    <source>
        <dbReference type="Proteomes" id="UP000039865"/>
    </source>
</evidence>
<evidence type="ECO:0000259" key="9">
    <source>
        <dbReference type="SMART" id="SM00864"/>
    </source>
</evidence>
<dbReference type="AlphaFoldDB" id="A0A077ZU21"/>
<feature type="domain" description="Tubulin/FtsZ GTPase" evidence="9">
    <location>
        <begin position="48"/>
        <end position="260"/>
    </location>
</feature>
<feature type="compositionally biased region" description="Acidic residues" evidence="8">
    <location>
        <begin position="491"/>
        <end position="501"/>
    </location>
</feature>
<reference evidence="11 12" key="1">
    <citation type="submission" date="2014-06" db="EMBL/GenBank/DDBJ databases">
        <authorList>
            <person name="Swart Estienne"/>
        </authorList>
    </citation>
    <scope>NUCLEOTIDE SEQUENCE [LARGE SCALE GENOMIC DNA]</scope>
    <source>
        <strain evidence="11 12">130c</strain>
    </source>
</reference>
<proteinExistence type="inferred from homology"/>
<dbReference type="PROSITE" id="PS00227">
    <property type="entry name" value="TUBULIN"/>
    <property type="match status" value="1"/>
</dbReference>
<evidence type="ECO:0000256" key="4">
    <source>
        <dbReference type="ARBA" id="ARBA00022723"/>
    </source>
</evidence>
<sequence>MREIVSIQVGQCGNQIGYKFWETIATEHGLNTSNGEFEGNSDLQIQRANVYFNQIENGQVERYVPRAVLVDLEPGVLDSIASSSQMGKFFNPDSYVSGQNGAGNNWAKGYYSEGSEIIDMVLDQVRKEAENCDVLQGFQFTHSLGGGTGSGLGTNILNILEQEYSSKILFNYSVYPASASDRQTQSGVSSVSDVVVEPYNTVLSLNALINTSHMTTVIENNSLYRICQNLLKLKTSSFADVNYIISQTMSSATATMRFPGASNNTDIRKICMNLIPFPRLHFISQSLAPLYARGNSKYEVINESEIIGRLFDSQSFMSDIELRHGKILTGSVLMRGSEVSECEVDCQIKRLSDKHSSTFVEWIPNRLMSSVCKVNPAYQTSQMSGSSLLNTTSIQNSMSRILHNFEKMYARKAYVHWYENEGMDINEFDEAAANLRDLISEYEQYQEMKSGGDEDDEAEIIYEKKSHSHGFNTTRASSKASNYGEQAFHQEDEEMQEEEMV</sequence>
<dbReference type="InterPro" id="IPR023123">
    <property type="entry name" value="Tubulin_C"/>
</dbReference>
<protein>
    <recommendedName>
        <fullName evidence="2 7">Tubulin beta chain</fullName>
    </recommendedName>
</protein>
<dbReference type="InterPro" id="IPR018316">
    <property type="entry name" value="Tubulin/FtsZ_2-layer-sand-dom"/>
</dbReference>
<dbReference type="InterPro" id="IPR000217">
    <property type="entry name" value="Tubulin"/>
</dbReference>
<dbReference type="GO" id="GO:0003924">
    <property type="term" value="F:GTPase activity"/>
    <property type="evidence" value="ECO:0007669"/>
    <property type="project" value="InterPro"/>
</dbReference>
<dbReference type="SMART" id="SM00865">
    <property type="entry name" value="Tubulin_C"/>
    <property type="match status" value="1"/>
</dbReference>
<evidence type="ECO:0000256" key="6">
    <source>
        <dbReference type="ARBA" id="ARBA00023134"/>
    </source>
</evidence>
<dbReference type="Gene3D" id="3.40.50.1440">
    <property type="entry name" value="Tubulin/FtsZ, GTPase domain"/>
    <property type="match status" value="1"/>
</dbReference>
<dbReference type="PRINTS" id="PR01163">
    <property type="entry name" value="BETATUBULIN"/>
</dbReference>
<dbReference type="EMBL" id="CCKQ01001979">
    <property type="protein sequence ID" value="CDW73074.1"/>
    <property type="molecule type" value="Genomic_DNA"/>
</dbReference>
<dbReference type="InterPro" id="IPR002453">
    <property type="entry name" value="Beta_tubulin"/>
</dbReference>
<dbReference type="PANTHER" id="PTHR11588">
    <property type="entry name" value="TUBULIN"/>
    <property type="match status" value="1"/>
</dbReference>
<evidence type="ECO:0000256" key="7">
    <source>
        <dbReference type="RuleBase" id="RU000352"/>
    </source>
</evidence>
<dbReference type="Pfam" id="PF03953">
    <property type="entry name" value="Tubulin_C"/>
    <property type="match status" value="1"/>
</dbReference>
<dbReference type="GO" id="GO:0046872">
    <property type="term" value="F:metal ion binding"/>
    <property type="evidence" value="ECO:0007669"/>
    <property type="project" value="UniProtKB-KW"/>
</dbReference>
<evidence type="ECO:0000256" key="5">
    <source>
        <dbReference type="ARBA" id="ARBA00022741"/>
    </source>
</evidence>
<keyword evidence="3 7" id="KW-0493">Microtubule</keyword>
<dbReference type="PRINTS" id="PR01161">
    <property type="entry name" value="TUBULIN"/>
</dbReference>
<dbReference type="OrthoDB" id="10425285at2759"/>
<evidence type="ECO:0000313" key="11">
    <source>
        <dbReference type="EMBL" id="CDW73074.1"/>
    </source>
</evidence>
<dbReference type="Proteomes" id="UP000039865">
    <property type="component" value="Unassembled WGS sequence"/>
</dbReference>
<keyword evidence="5 7" id="KW-0547">Nucleotide-binding</keyword>
<comment type="function">
    <text evidence="7">Tubulin is the major constituent of microtubules, a cylinder consisting of laterally associated linear protofilaments composed of alpha- and beta-tubulin heterodimers. Microtubules grow by the addition of GTP-tubulin dimers to the microtubule end, where a stabilizing cap forms. Below the cap, tubulin dimers are in GDP-bound state, owing to GTPase activity of alpha-tubulin.</text>
</comment>
<dbReference type="InterPro" id="IPR013838">
    <property type="entry name" value="Beta-tubulin_BS"/>
</dbReference>
<comment type="similarity">
    <text evidence="1 7">Belongs to the tubulin family.</text>
</comment>
<dbReference type="SUPFAM" id="SSF52490">
    <property type="entry name" value="Tubulin nucleotide-binding domain-like"/>
    <property type="match status" value="1"/>
</dbReference>
<dbReference type="GO" id="GO:0007017">
    <property type="term" value="P:microtubule-based process"/>
    <property type="evidence" value="ECO:0007669"/>
    <property type="project" value="InterPro"/>
</dbReference>
<dbReference type="PROSITE" id="PS00228">
    <property type="entry name" value="TUBULIN_B_AUTOREG"/>
    <property type="match status" value="1"/>
</dbReference>
<keyword evidence="12" id="KW-1185">Reference proteome</keyword>
<dbReference type="SUPFAM" id="SSF55307">
    <property type="entry name" value="Tubulin C-terminal domain-like"/>
    <property type="match status" value="1"/>
</dbReference>
<evidence type="ECO:0000256" key="2">
    <source>
        <dbReference type="ARBA" id="ARBA00013288"/>
    </source>
</evidence>